<dbReference type="AlphaFoldDB" id="A0AAV7MZN7"/>
<evidence type="ECO:0000256" key="1">
    <source>
        <dbReference type="SAM" id="MobiDB-lite"/>
    </source>
</evidence>
<protein>
    <submittedName>
        <fullName evidence="2">Uncharacterized protein</fullName>
    </submittedName>
</protein>
<comment type="caution">
    <text evidence="2">The sequence shown here is derived from an EMBL/GenBank/DDBJ whole genome shotgun (WGS) entry which is preliminary data.</text>
</comment>
<gene>
    <name evidence="2" type="ORF">NDU88_006020</name>
</gene>
<evidence type="ECO:0000313" key="3">
    <source>
        <dbReference type="Proteomes" id="UP001066276"/>
    </source>
</evidence>
<evidence type="ECO:0000313" key="2">
    <source>
        <dbReference type="EMBL" id="KAJ1108644.1"/>
    </source>
</evidence>
<reference evidence="2" key="1">
    <citation type="journal article" date="2022" name="bioRxiv">
        <title>Sequencing and chromosome-scale assembly of the giantPleurodeles waltlgenome.</title>
        <authorList>
            <person name="Brown T."/>
            <person name="Elewa A."/>
            <person name="Iarovenko S."/>
            <person name="Subramanian E."/>
            <person name="Araus A.J."/>
            <person name="Petzold A."/>
            <person name="Susuki M."/>
            <person name="Suzuki K.-i.T."/>
            <person name="Hayashi T."/>
            <person name="Toyoda A."/>
            <person name="Oliveira C."/>
            <person name="Osipova E."/>
            <person name="Leigh N.D."/>
            <person name="Simon A."/>
            <person name="Yun M.H."/>
        </authorList>
    </citation>
    <scope>NUCLEOTIDE SEQUENCE</scope>
    <source>
        <strain evidence="2">20211129_DDA</strain>
        <tissue evidence="2">Liver</tissue>
    </source>
</reference>
<name>A0AAV7MZN7_PLEWA</name>
<accession>A0AAV7MZN7</accession>
<feature type="compositionally biased region" description="Basic residues" evidence="1">
    <location>
        <begin position="1"/>
        <end position="12"/>
    </location>
</feature>
<dbReference type="Proteomes" id="UP001066276">
    <property type="component" value="Chromosome 9"/>
</dbReference>
<feature type="compositionally biased region" description="Basic and acidic residues" evidence="1">
    <location>
        <begin position="14"/>
        <end position="29"/>
    </location>
</feature>
<keyword evidence="3" id="KW-1185">Reference proteome</keyword>
<proteinExistence type="predicted"/>
<dbReference type="EMBL" id="JANPWB010000013">
    <property type="protein sequence ID" value="KAJ1108644.1"/>
    <property type="molecule type" value="Genomic_DNA"/>
</dbReference>
<sequence length="92" mass="10807">MARHSRASKYRSRWPAEVEESRGGAGEEKQTCLIRTRPLERSRQQRCLEHARALNGLNGRNPSRLSRSKRIYPRAIVRWGPSRLRVHHIVRL</sequence>
<organism evidence="2 3">
    <name type="scientific">Pleurodeles waltl</name>
    <name type="common">Iberian ribbed newt</name>
    <dbReference type="NCBI Taxonomy" id="8319"/>
    <lineage>
        <taxon>Eukaryota</taxon>
        <taxon>Metazoa</taxon>
        <taxon>Chordata</taxon>
        <taxon>Craniata</taxon>
        <taxon>Vertebrata</taxon>
        <taxon>Euteleostomi</taxon>
        <taxon>Amphibia</taxon>
        <taxon>Batrachia</taxon>
        <taxon>Caudata</taxon>
        <taxon>Salamandroidea</taxon>
        <taxon>Salamandridae</taxon>
        <taxon>Pleurodelinae</taxon>
        <taxon>Pleurodeles</taxon>
    </lineage>
</organism>
<feature type="region of interest" description="Disordered" evidence="1">
    <location>
        <begin position="1"/>
        <end position="29"/>
    </location>
</feature>